<evidence type="ECO:0000256" key="2">
    <source>
        <dbReference type="ARBA" id="ARBA00006337"/>
    </source>
</evidence>
<dbReference type="Pfam" id="PF01595">
    <property type="entry name" value="CNNM"/>
    <property type="match status" value="1"/>
</dbReference>
<dbReference type="Proteomes" id="UP000051124">
    <property type="component" value="Unassembled WGS sequence"/>
</dbReference>
<dbReference type="PANTHER" id="PTHR22777:SF32">
    <property type="entry name" value="UPF0053 INNER MEMBRANE PROTEIN YFJD"/>
    <property type="match status" value="1"/>
</dbReference>
<feature type="transmembrane region" description="Helical" evidence="11">
    <location>
        <begin position="134"/>
        <end position="153"/>
    </location>
</feature>
<reference evidence="14 15" key="1">
    <citation type="journal article" date="2015" name="Microbiome">
        <title>Genomic resolution of linkages in carbon, nitrogen, and sulfur cycling among widespread estuary sediment bacteria.</title>
        <authorList>
            <person name="Baker B.J."/>
            <person name="Lazar C.S."/>
            <person name="Teske A.P."/>
            <person name="Dick G.J."/>
        </authorList>
    </citation>
    <scope>NUCLEOTIDE SEQUENCE [LARGE SCALE GENOMIC DNA]</scope>
    <source>
        <strain evidence="14">DG_26</strain>
    </source>
</reference>
<feature type="domain" description="CBS" evidence="12">
    <location>
        <begin position="273"/>
        <end position="330"/>
    </location>
</feature>
<dbReference type="CDD" id="cd04590">
    <property type="entry name" value="CBS_pair_CorC_HlyC_assoc"/>
    <property type="match status" value="1"/>
</dbReference>
<keyword evidence="6 10" id="KW-1133">Transmembrane helix</keyword>
<dbReference type="PROSITE" id="PS51846">
    <property type="entry name" value="CNNM"/>
    <property type="match status" value="1"/>
</dbReference>
<comment type="subcellular location">
    <subcellularLocation>
        <location evidence="1">Cell membrane</location>
        <topology evidence="1">Multi-pass membrane protein</topology>
    </subcellularLocation>
</comment>
<evidence type="ECO:0008006" key="16">
    <source>
        <dbReference type="Google" id="ProtNLM"/>
    </source>
</evidence>
<sequence length="343" mass="38525">MSRRCARTESRRFEYSSMIDITIAIIFLLLTGFFAGSEISVLASSRIRIRTLASENYALAKAAHKVRSSLSRTLAVILVGTNLSVVACSIFVTHFFIKRLPDYTMLAPVITTVVVLLFGEIVPKSICLRRPNSFALWFGFPLLVAGYVLRPVADGVHNLSAGILRGLGVKPNKQSTTRRELETAMREGGIGLRERMIISGVFDFASKPVSKVMIPRVDVKGIAVDEPLQAVLRLAQKTGHSRYPVYQRDMDRIVGIVHVNDLLRLSDKDWSRYARPPLFVPESESCSAVLSRCRVKRTHMAIVLDEYGGTAGIVTVEDLLEELVGEIEDEYDWKRKWNQRRRT</sequence>
<keyword evidence="7 9" id="KW-0129">CBS domain</keyword>
<evidence type="ECO:0000256" key="7">
    <source>
        <dbReference type="ARBA" id="ARBA00023122"/>
    </source>
</evidence>
<dbReference type="GO" id="GO:0005886">
    <property type="term" value="C:plasma membrane"/>
    <property type="evidence" value="ECO:0007669"/>
    <property type="project" value="UniProtKB-SubCell"/>
</dbReference>
<evidence type="ECO:0000313" key="14">
    <source>
        <dbReference type="EMBL" id="KPJ49792.1"/>
    </source>
</evidence>
<keyword evidence="3" id="KW-1003">Cell membrane</keyword>
<evidence type="ECO:0000313" key="15">
    <source>
        <dbReference type="Proteomes" id="UP000051124"/>
    </source>
</evidence>
<comment type="similarity">
    <text evidence="2">Belongs to the UPF0053 family.</text>
</comment>
<dbReference type="AlphaFoldDB" id="A0A0S7WI25"/>
<dbReference type="Pfam" id="PF00571">
    <property type="entry name" value="CBS"/>
    <property type="match status" value="2"/>
</dbReference>
<evidence type="ECO:0000256" key="9">
    <source>
        <dbReference type="PROSITE-ProRule" id="PRU00703"/>
    </source>
</evidence>
<evidence type="ECO:0000256" key="8">
    <source>
        <dbReference type="ARBA" id="ARBA00023136"/>
    </source>
</evidence>
<evidence type="ECO:0000256" key="11">
    <source>
        <dbReference type="SAM" id="Phobius"/>
    </source>
</evidence>
<feature type="transmembrane region" description="Helical" evidence="11">
    <location>
        <begin position="21"/>
        <end position="43"/>
    </location>
</feature>
<evidence type="ECO:0000256" key="3">
    <source>
        <dbReference type="ARBA" id="ARBA00022475"/>
    </source>
</evidence>
<organism evidence="14 15">
    <name type="scientific">candidate division TA06 bacterium DG_26</name>
    <dbReference type="NCBI Taxonomy" id="1703771"/>
    <lineage>
        <taxon>Bacteria</taxon>
        <taxon>Bacteria division TA06</taxon>
    </lineage>
</organism>
<evidence type="ECO:0000256" key="5">
    <source>
        <dbReference type="ARBA" id="ARBA00022737"/>
    </source>
</evidence>
<dbReference type="PANTHER" id="PTHR22777">
    <property type="entry name" value="HEMOLYSIN-RELATED"/>
    <property type="match status" value="1"/>
</dbReference>
<feature type="transmembrane region" description="Helical" evidence="11">
    <location>
        <begin position="103"/>
        <end position="122"/>
    </location>
</feature>
<evidence type="ECO:0000256" key="10">
    <source>
        <dbReference type="PROSITE-ProRule" id="PRU01193"/>
    </source>
</evidence>
<keyword evidence="4 10" id="KW-0812">Transmembrane</keyword>
<dbReference type="EMBL" id="LIZT01000042">
    <property type="protein sequence ID" value="KPJ49792.1"/>
    <property type="molecule type" value="Genomic_DNA"/>
</dbReference>
<feature type="domain" description="CBS" evidence="12">
    <location>
        <begin position="213"/>
        <end position="272"/>
    </location>
</feature>
<evidence type="ECO:0000256" key="6">
    <source>
        <dbReference type="ARBA" id="ARBA00022989"/>
    </source>
</evidence>
<keyword evidence="8 10" id="KW-0472">Membrane</keyword>
<gene>
    <name evidence="14" type="ORF">AMJ40_04710</name>
</gene>
<keyword evidence="5" id="KW-0677">Repeat</keyword>
<feature type="transmembrane region" description="Helical" evidence="11">
    <location>
        <begin position="74"/>
        <end position="97"/>
    </location>
</feature>
<evidence type="ECO:0000259" key="13">
    <source>
        <dbReference type="PROSITE" id="PS51846"/>
    </source>
</evidence>
<feature type="domain" description="CNNM transmembrane" evidence="13">
    <location>
        <begin position="13"/>
        <end position="196"/>
    </location>
</feature>
<name>A0A0S7WI25_UNCT6</name>
<dbReference type="InterPro" id="IPR002550">
    <property type="entry name" value="CNNM"/>
</dbReference>
<dbReference type="Gene3D" id="3.10.580.10">
    <property type="entry name" value="CBS-domain"/>
    <property type="match status" value="1"/>
</dbReference>
<dbReference type="PROSITE" id="PS51371">
    <property type="entry name" value="CBS"/>
    <property type="match status" value="2"/>
</dbReference>
<dbReference type="FunFam" id="3.10.580.10:FF:000002">
    <property type="entry name" value="Magnesium/cobalt efflux protein CorC"/>
    <property type="match status" value="1"/>
</dbReference>
<dbReference type="InterPro" id="IPR046342">
    <property type="entry name" value="CBS_dom_sf"/>
</dbReference>
<dbReference type="SUPFAM" id="SSF54631">
    <property type="entry name" value="CBS-domain pair"/>
    <property type="match status" value="1"/>
</dbReference>
<evidence type="ECO:0000256" key="4">
    <source>
        <dbReference type="ARBA" id="ARBA00022692"/>
    </source>
</evidence>
<evidence type="ECO:0000256" key="1">
    <source>
        <dbReference type="ARBA" id="ARBA00004651"/>
    </source>
</evidence>
<evidence type="ECO:0000259" key="12">
    <source>
        <dbReference type="PROSITE" id="PS51371"/>
    </source>
</evidence>
<comment type="caution">
    <text evidence="14">The sequence shown here is derived from an EMBL/GenBank/DDBJ whole genome shotgun (WGS) entry which is preliminary data.</text>
</comment>
<dbReference type="InterPro" id="IPR044751">
    <property type="entry name" value="Ion_transp-like_CBS"/>
</dbReference>
<protein>
    <recommendedName>
        <fullName evidence="16">HlyC/CorC family transporter</fullName>
    </recommendedName>
</protein>
<proteinExistence type="inferred from homology"/>
<dbReference type="InterPro" id="IPR000644">
    <property type="entry name" value="CBS_dom"/>
</dbReference>
<accession>A0A0S7WI25</accession>
<dbReference type="SMART" id="SM00116">
    <property type="entry name" value="CBS"/>
    <property type="match status" value="2"/>
</dbReference>